<sequence length="626" mass="69729">MCSDIRNKVLELVRRTLHIKTMAETTDFVSRISVKDLISAYENKSGMVRVEFTRPRARSFGNVLNKNVVVRLNELTTLDDIEKSLTKLETNLNFYEVYNKAKHVSFQEQFFNILTSIANIENEDEDAPNRKKRLISRTQTLVSFFEPEIADPVDVTDSGGEYFVSVKKLKENFQPKIENGVQQVPKPEKITASSVSVSTKQSQIETTVPENAHEEKLPEAVPSNKEEPTGPVSVTKLRSLFEQRSEENSKGLEIITVDKQPLLNNLGGSVQNLSLAYTERNLGTYRLKRSVSGNYMNYSGLLKRVDINKSNSVVDLHRNGVGNSIENMGVEDTIKNGNIEEAAHQSQNSSKDNRNEEHVAIVKGSSEVQVKYSTSTELEQNDSSQNPGDDQVYYSTATFTTGNQNLDPHNENTASHQGFGEEEVRYSKSASVPVNQTESSKEKQTLSYQGFNEETVGYSRADSVEEDTGTKTNTITDNELSFKGVDEIEINSGTAVEVTNVAEHVAKLEAAISENVSESTTISGTETAIIERNTESFSDGTSSSSDRRHLDERETGVNHVAKTDDVTDEDSDDEREQSLIEEVIDKMDVEQTLANVNLVVNPEDLKNADDEFEKLVENNESSKVTS</sequence>
<evidence type="ECO:0000313" key="2">
    <source>
        <dbReference type="EMBL" id="KAJ8923306.1"/>
    </source>
</evidence>
<evidence type="ECO:0000313" key="3">
    <source>
        <dbReference type="Proteomes" id="UP001159042"/>
    </source>
</evidence>
<organism evidence="2 3">
    <name type="scientific">Exocentrus adspersus</name>
    <dbReference type="NCBI Taxonomy" id="1586481"/>
    <lineage>
        <taxon>Eukaryota</taxon>
        <taxon>Metazoa</taxon>
        <taxon>Ecdysozoa</taxon>
        <taxon>Arthropoda</taxon>
        <taxon>Hexapoda</taxon>
        <taxon>Insecta</taxon>
        <taxon>Pterygota</taxon>
        <taxon>Neoptera</taxon>
        <taxon>Endopterygota</taxon>
        <taxon>Coleoptera</taxon>
        <taxon>Polyphaga</taxon>
        <taxon>Cucujiformia</taxon>
        <taxon>Chrysomeloidea</taxon>
        <taxon>Cerambycidae</taxon>
        <taxon>Lamiinae</taxon>
        <taxon>Acanthocinini</taxon>
        <taxon>Exocentrus</taxon>
    </lineage>
</organism>
<reference evidence="2 3" key="1">
    <citation type="journal article" date="2023" name="Insect Mol. Biol.">
        <title>Genome sequencing provides insights into the evolution of gene families encoding plant cell wall-degrading enzymes in longhorned beetles.</title>
        <authorList>
            <person name="Shin N.R."/>
            <person name="Okamura Y."/>
            <person name="Kirsch R."/>
            <person name="Pauchet Y."/>
        </authorList>
    </citation>
    <scope>NUCLEOTIDE SEQUENCE [LARGE SCALE GENOMIC DNA]</scope>
    <source>
        <strain evidence="2">EAD_L_NR</strain>
    </source>
</reference>
<feature type="compositionally biased region" description="Polar residues" evidence="1">
    <location>
        <begin position="400"/>
        <end position="416"/>
    </location>
</feature>
<feature type="region of interest" description="Disordered" evidence="1">
    <location>
        <begin position="361"/>
        <end position="393"/>
    </location>
</feature>
<dbReference type="AlphaFoldDB" id="A0AAV8WC79"/>
<feature type="region of interest" description="Disordered" evidence="1">
    <location>
        <begin position="400"/>
        <end position="419"/>
    </location>
</feature>
<dbReference type="EMBL" id="JANEYG010000005">
    <property type="protein sequence ID" value="KAJ8923306.1"/>
    <property type="molecule type" value="Genomic_DNA"/>
</dbReference>
<feature type="compositionally biased region" description="Acidic residues" evidence="1">
    <location>
        <begin position="566"/>
        <end position="575"/>
    </location>
</feature>
<feature type="compositionally biased region" description="Basic and acidic residues" evidence="1">
    <location>
        <begin position="545"/>
        <end position="565"/>
    </location>
</feature>
<accession>A0AAV8WC79</accession>
<evidence type="ECO:0000256" key="1">
    <source>
        <dbReference type="SAM" id="MobiDB-lite"/>
    </source>
</evidence>
<name>A0AAV8WC79_9CUCU</name>
<feature type="compositionally biased region" description="Polar residues" evidence="1">
    <location>
        <begin position="366"/>
        <end position="393"/>
    </location>
</feature>
<comment type="caution">
    <text evidence="2">The sequence shown here is derived from an EMBL/GenBank/DDBJ whole genome shotgun (WGS) entry which is preliminary data.</text>
</comment>
<feature type="compositionally biased region" description="Polar residues" evidence="1">
    <location>
        <begin position="193"/>
        <end position="209"/>
    </location>
</feature>
<feature type="region of interest" description="Disordered" evidence="1">
    <location>
        <begin position="193"/>
        <end position="231"/>
    </location>
</feature>
<feature type="region of interest" description="Disordered" evidence="1">
    <location>
        <begin position="532"/>
        <end position="576"/>
    </location>
</feature>
<feature type="compositionally biased region" description="Basic and acidic residues" evidence="1">
    <location>
        <begin position="211"/>
        <end position="228"/>
    </location>
</feature>
<dbReference type="Proteomes" id="UP001159042">
    <property type="component" value="Unassembled WGS sequence"/>
</dbReference>
<proteinExistence type="predicted"/>
<protein>
    <submittedName>
        <fullName evidence="2">Uncharacterized protein</fullName>
    </submittedName>
</protein>
<gene>
    <name evidence="2" type="ORF">NQ315_001864</name>
</gene>
<keyword evidence="3" id="KW-1185">Reference proteome</keyword>